<evidence type="ECO:0000256" key="4">
    <source>
        <dbReference type="ARBA" id="ARBA00023136"/>
    </source>
</evidence>
<dbReference type="AlphaFoldDB" id="A0A1I6AFL9"/>
<evidence type="ECO:0000256" key="1">
    <source>
        <dbReference type="ARBA" id="ARBA00004141"/>
    </source>
</evidence>
<name>A0A1I6AFL9_9PSEU</name>
<evidence type="ECO:0000256" key="3">
    <source>
        <dbReference type="ARBA" id="ARBA00022989"/>
    </source>
</evidence>
<feature type="domain" description="ABC transmembrane type-2" evidence="7">
    <location>
        <begin position="20"/>
        <end position="247"/>
    </location>
</feature>
<dbReference type="InterPro" id="IPR013525">
    <property type="entry name" value="ABC2_TM"/>
</dbReference>
<dbReference type="PRINTS" id="PR00164">
    <property type="entry name" value="ABC2TRNSPORT"/>
</dbReference>
<dbReference type="PANTHER" id="PTHR43027:SF2">
    <property type="entry name" value="TRANSPORT PERMEASE PROTEIN"/>
    <property type="match status" value="1"/>
</dbReference>
<feature type="transmembrane region" description="Helical" evidence="6">
    <location>
        <begin position="102"/>
        <end position="128"/>
    </location>
</feature>
<sequence length="249" mass="25475">MTALGKLTAVESKLYLRDPASWLTVVAVPIGLLLVLSLIPGATAPSDDFGGHQPLAAFIAPLCVTLVLAMVALTIFPAYLGTYREKGILLRLAASPVPPRRLLIAQLVVHLVAAVVVVVLIVAVGHLALGMELPANPGGFAVAALLGALALFSVGLVVAAVAPSGRAASGIGSAALFPMLALGGVWVPKEHLPAVLRDVADVLPLGAALNALRESWVGATPRAVQLVALAVAAAVCLVVAVRFFRWGPR</sequence>
<dbReference type="RefSeq" id="WP_092535909.1">
    <property type="nucleotide sequence ID" value="NZ_FOWW01000012.1"/>
</dbReference>
<keyword evidence="6" id="KW-1003">Cell membrane</keyword>
<feature type="transmembrane region" description="Helical" evidence="6">
    <location>
        <begin position="55"/>
        <end position="81"/>
    </location>
</feature>
<keyword evidence="6" id="KW-0813">Transport</keyword>
<keyword evidence="5" id="KW-0046">Antibiotic resistance</keyword>
<dbReference type="GO" id="GO:0140359">
    <property type="term" value="F:ABC-type transporter activity"/>
    <property type="evidence" value="ECO:0007669"/>
    <property type="project" value="InterPro"/>
</dbReference>
<dbReference type="Pfam" id="PF01061">
    <property type="entry name" value="ABC2_membrane"/>
    <property type="match status" value="1"/>
</dbReference>
<feature type="transmembrane region" description="Helical" evidence="6">
    <location>
        <begin position="140"/>
        <end position="161"/>
    </location>
</feature>
<gene>
    <name evidence="8" type="ORF">SAMN05421810_11276</name>
</gene>
<evidence type="ECO:0000256" key="2">
    <source>
        <dbReference type="ARBA" id="ARBA00022692"/>
    </source>
</evidence>
<feature type="transmembrane region" description="Helical" evidence="6">
    <location>
        <begin position="223"/>
        <end position="244"/>
    </location>
</feature>
<feature type="transmembrane region" description="Helical" evidence="6">
    <location>
        <begin position="168"/>
        <end position="187"/>
    </location>
</feature>
<evidence type="ECO:0000256" key="5">
    <source>
        <dbReference type="ARBA" id="ARBA00023251"/>
    </source>
</evidence>
<keyword evidence="4 6" id="KW-0472">Membrane</keyword>
<keyword evidence="2 6" id="KW-0812">Transmembrane</keyword>
<dbReference type="PANTHER" id="PTHR43027">
    <property type="entry name" value="DOXORUBICIN RESISTANCE ABC TRANSPORTER PERMEASE PROTEIN DRRC-RELATED"/>
    <property type="match status" value="1"/>
</dbReference>
<dbReference type="EMBL" id="FOWW01000012">
    <property type="protein sequence ID" value="SFQ67451.1"/>
    <property type="molecule type" value="Genomic_DNA"/>
</dbReference>
<dbReference type="InterPro" id="IPR000412">
    <property type="entry name" value="ABC_2_transport"/>
</dbReference>
<dbReference type="OrthoDB" id="3217868at2"/>
<dbReference type="GO" id="GO:0046677">
    <property type="term" value="P:response to antibiotic"/>
    <property type="evidence" value="ECO:0007669"/>
    <property type="project" value="UniProtKB-KW"/>
</dbReference>
<dbReference type="STRING" id="587909.SAMN05421810_11276"/>
<comment type="subcellular location">
    <subcellularLocation>
        <location evidence="6">Cell membrane</location>
        <topology evidence="6">Multi-pass membrane protein</topology>
    </subcellularLocation>
    <subcellularLocation>
        <location evidence="1">Membrane</location>
        <topology evidence="1">Multi-pass membrane protein</topology>
    </subcellularLocation>
</comment>
<proteinExistence type="inferred from homology"/>
<dbReference type="InterPro" id="IPR047817">
    <property type="entry name" value="ABC2_TM_bact-type"/>
</dbReference>
<dbReference type="Proteomes" id="UP000198727">
    <property type="component" value="Unassembled WGS sequence"/>
</dbReference>
<dbReference type="GO" id="GO:0043190">
    <property type="term" value="C:ATP-binding cassette (ABC) transporter complex"/>
    <property type="evidence" value="ECO:0007669"/>
    <property type="project" value="InterPro"/>
</dbReference>
<keyword evidence="9" id="KW-1185">Reference proteome</keyword>
<evidence type="ECO:0000259" key="7">
    <source>
        <dbReference type="PROSITE" id="PS51012"/>
    </source>
</evidence>
<comment type="similarity">
    <text evidence="6">Belongs to the ABC-2 integral membrane protein family.</text>
</comment>
<dbReference type="InterPro" id="IPR052902">
    <property type="entry name" value="ABC-2_transporter"/>
</dbReference>
<dbReference type="PROSITE" id="PS51012">
    <property type="entry name" value="ABC_TM2"/>
    <property type="match status" value="1"/>
</dbReference>
<feature type="transmembrane region" description="Helical" evidence="6">
    <location>
        <begin position="20"/>
        <end position="43"/>
    </location>
</feature>
<reference evidence="9" key="1">
    <citation type="submission" date="2016-10" db="EMBL/GenBank/DDBJ databases">
        <authorList>
            <person name="Varghese N."/>
            <person name="Submissions S."/>
        </authorList>
    </citation>
    <scope>NUCLEOTIDE SEQUENCE [LARGE SCALE GENOMIC DNA]</scope>
    <source>
        <strain evidence="9">CGMCC 4.5579</strain>
    </source>
</reference>
<evidence type="ECO:0000313" key="9">
    <source>
        <dbReference type="Proteomes" id="UP000198727"/>
    </source>
</evidence>
<keyword evidence="3 6" id="KW-1133">Transmembrane helix</keyword>
<evidence type="ECO:0000313" key="8">
    <source>
        <dbReference type="EMBL" id="SFQ67451.1"/>
    </source>
</evidence>
<protein>
    <recommendedName>
        <fullName evidence="6">Transport permease protein</fullName>
    </recommendedName>
</protein>
<organism evidence="8 9">
    <name type="scientific">Amycolatopsis arida</name>
    <dbReference type="NCBI Taxonomy" id="587909"/>
    <lineage>
        <taxon>Bacteria</taxon>
        <taxon>Bacillati</taxon>
        <taxon>Actinomycetota</taxon>
        <taxon>Actinomycetes</taxon>
        <taxon>Pseudonocardiales</taxon>
        <taxon>Pseudonocardiaceae</taxon>
        <taxon>Amycolatopsis</taxon>
    </lineage>
</organism>
<evidence type="ECO:0000256" key="6">
    <source>
        <dbReference type="RuleBase" id="RU361157"/>
    </source>
</evidence>
<dbReference type="PIRSF" id="PIRSF006648">
    <property type="entry name" value="DrrB"/>
    <property type="match status" value="1"/>
</dbReference>
<accession>A0A1I6AFL9</accession>